<proteinExistence type="predicted"/>
<organism evidence="1 2">
    <name type="scientific">Streptomyces thermospinosisporus</name>
    <dbReference type="NCBI Taxonomy" id="161482"/>
    <lineage>
        <taxon>Bacteria</taxon>
        <taxon>Bacillati</taxon>
        <taxon>Actinomycetota</taxon>
        <taxon>Actinomycetes</taxon>
        <taxon>Kitasatosporales</taxon>
        <taxon>Streptomycetaceae</taxon>
        <taxon>Streptomyces</taxon>
    </lineage>
</organism>
<dbReference type="EMBL" id="BAAAIZ010000090">
    <property type="protein sequence ID" value="GAA1431913.1"/>
    <property type="molecule type" value="Genomic_DNA"/>
</dbReference>
<gene>
    <name evidence="1" type="ORF">GCM10009601_51920</name>
</gene>
<name>A0ABP4JVM3_9ACTN</name>
<dbReference type="Proteomes" id="UP001500973">
    <property type="component" value="Unassembled WGS sequence"/>
</dbReference>
<accession>A0ABP4JVM3</accession>
<protein>
    <submittedName>
        <fullName evidence="1">Uncharacterized protein</fullName>
    </submittedName>
</protein>
<keyword evidence="2" id="KW-1185">Reference proteome</keyword>
<evidence type="ECO:0000313" key="2">
    <source>
        <dbReference type="Proteomes" id="UP001500973"/>
    </source>
</evidence>
<comment type="caution">
    <text evidence="1">The sequence shown here is derived from an EMBL/GenBank/DDBJ whole genome shotgun (WGS) entry which is preliminary data.</text>
</comment>
<dbReference type="RefSeq" id="WP_344015584.1">
    <property type="nucleotide sequence ID" value="NZ_BAAAIZ010000090.1"/>
</dbReference>
<reference evidence="2" key="1">
    <citation type="journal article" date="2019" name="Int. J. Syst. Evol. Microbiol.">
        <title>The Global Catalogue of Microorganisms (GCM) 10K type strain sequencing project: providing services to taxonomists for standard genome sequencing and annotation.</title>
        <authorList>
            <consortium name="The Broad Institute Genomics Platform"/>
            <consortium name="The Broad Institute Genome Sequencing Center for Infectious Disease"/>
            <person name="Wu L."/>
            <person name="Ma J."/>
        </authorList>
    </citation>
    <scope>NUCLEOTIDE SEQUENCE [LARGE SCALE GENOMIC DNA]</scope>
    <source>
        <strain evidence="2">JCM 11756</strain>
    </source>
</reference>
<sequence>MPDLDFLPPFGYSHGWRDIVNDVSFDVDERRPDAQRSVVWESTDTIALTLGQSIQVQAKASDPFRDAITPVAGTDIIYSGTGIPQTTISRRSGQSTVITIIAVGGTVTITRLQLRARAVPVARTVKVSAADSVSVQRHGQRSNPDDAPWAGQHDAAAIAQLLLAHYAQRRPTVQLRLVSSDHEHLLQILTRTISDMVTISHGELGLSADFHIESIEHTIARMPSEGEALTDCGPRVHYATFGCERTGLVVPQNPFTFDVAGAGFDDGVFDPAAADNPEHVFIFDHPVQGQFDFGRFGT</sequence>
<evidence type="ECO:0000313" key="1">
    <source>
        <dbReference type="EMBL" id="GAA1431913.1"/>
    </source>
</evidence>